<dbReference type="CDD" id="cd20407">
    <property type="entry name" value="Tudor_AKAP1"/>
    <property type="match status" value="1"/>
</dbReference>
<dbReference type="InterPro" id="IPR004088">
    <property type="entry name" value="KH_dom_type_1"/>
</dbReference>
<keyword evidence="11" id="KW-0808">Transferase</keyword>
<dbReference type="InterPro" id="IPR036612">
    <property type="entry name" value="KH_dom_type_1_sf"/>
</dbReference>
<sequence length="989" mass="109884">MTVISMRCLCVLVVICMSGSIVLSVERPSHGENLLLKESVVRTNNGVMVMRLSPRQTVLSLKNEKFINSNGVVTGVDHYRDGDDGHGLNYGSKTRRHNAKPAIIFARTPSRKSTSTITSSSDSKDDDDDAPLENQTETETNPTDYSSAASSVQNHDESQQQFGSSEVNISADFDNENESRLSKSASFLRNTTGSVERSGGVNKRNKRPELGQVWSSKEDTSNKSTEENDLQTLIAGFLKREIWTIPLFVFASLNIVLITFFEIYVLCRTKGQSRGHLFLGQMLLFGLFLCSTLALFFAIYPSMMICFVFRIGIGLSYSLVFSVLMVKCMFLLCLDVGVYLPTMYQGSLLFFSVLVQIVLDTQWTMLFPPVFQETELIREDSVFLQCGTSYSLLLCSMWYIAFLVVLVGFLAAKATFRGIAENYRESIYILMSIIVTVPISVSWILAGWILEGREQDACVAFGLVAQSLTIFLIMFMPKGRQLAAMGKDGGYEEEDQFSRYSPSFFHFKPTNKSCKTAVFGEIRHHAHSILTRGTPARIENKQGQGSMEEGGDQAGQEVEPAGDEVEVANGGNVDDAAQSSSSENSFSEQEYSSSDSGKGGSSRSGESISAPESVESGVAEFECPFSPFPYGPAVPYTAELAKVCPKYPMFYEFDIPPSLVGRLIGRYGTFVNKIKSLSGANVLVKRHSKTNSLRTCAVEGSHDEIMHGLKMIRERFPFRKFTSITLEQSNFGDPVVPVSFIPAHNKLTLIEGVINDVAVSHVSDLKRIPVQHPTHPTFSALPRLQEALNMYSTEDFGAPKLLRPFKAGLICVVPLHDNWYRAEVHAVYEDQDEALIRLVDIGGFYKVGIDTLRQIRVDFATIPFQATDCRLANVIPINEEEGWSEEAVTFFRIISEGSSLQSTVVGHSHVDEISLVHLYKFAKDHTRIFINKELVNHRYAKWIEDAEIKPPPVKELEEINPSKETDDSAAMPPSALQESEHNLATVILV</sequence>
<dbReference type="GO" id="GO:0005739">
    <property type="term" value="C:mitochondrion"/>
    <property type="evidence" value="ECO:0007669"/>
    <property type="project" value="UniProtKB-ARBA"/>
</dbReference>
<feature type="compositionally biased region" description="Low complexity" evidence="6">
    <location>
        <begin position="579"/>
        <end position="596"/>
    </location>
</feature>
<dbReference type="InterPro" id="IPR047367">
    <property type="entry name" value="Tudor_AKAP1"/>
</dbReference>
<accession>A0A226E8J8</accession>
<dbReference type="GO" id="GO:0016020">
    <property type="term" value="C:membrane"/>
    <property type="evidence" value="ECO:0007669"/>
    <property type="project" value="UniProtKB-SubCell"/>
</dbReference>
<dbReference type="SMART" id="SM00333">
    <property type="entry name" value="TUDOR"/>
    <property type="match status" value="1"/>
</dbReference>
<keyword evidence="11" id="KW-0418">Kinase</keyword>
<evidence type="ECO:0000256" key="6">
    <source>
        <dbReference type="SAM" id="MobiDB-lite"/>
    </source>
</evidence>
<dbReference type="AlphaFoldDB" id="A0A226E8J8"/>
<comment type="subcellular location">
    <subcellularLocation>
        <location evidence="1">Membrane</location>
        <topology evidence="1">Multi-pass membrane protein</topology>
    </subcellularLocation>
</comment>
<evidence type="ECO:0000256" key="2">
    <source>
        <dbReference type="ARBA" id="ARBA00022692"/>
    </source>
</evidence>
<feature type="region of interest" description="Disordered" evidence="6">
    <location>
        <begin position="99"/>
        <end position="164"/>
    </location>
</feature>
<dbReference type="InterPro" id="IPR004087">
    <property type="entry name" value="KH_dom"/>
</dbReference>
<evidence type="ECO:0000259" key="9">
    <source>
        <dbReference type="PROSITE" id="PS50259"/>
    </source>
</evidence>
<dbReference type="PROSITE" id="PS50259">
    <property type="entry name" value="G_PROTEIN_RECEP_F3_4"/>
    <property type="match status" value="1"/>
</dbReference>
<dbReference type="Proteomes" id="UP000198287">
    <property type="component" value="Unassembled WGS sequence"/>
</dbReference>
<feature type="chain" id="PRO_5013053429" evidence="8">
    <location>
        <begin position="25"/>
        <end position="989"/>
    </location>
</feature>
<feature type="compositionally biased region" description="Polar residues" evidence="6">
    <location>
        <begin position="133"/>
        <end position="164"/>
    </location>
</feature>
<dbReference type="PANTHER" id="PTHR22948:SF65">
    <property type="entry name" value="A-KINASE ANCHORING PROTEIN 1"/>
    <property type="match status" value="1"/>
</dbReference>
<dbReference type="SUPFAM" id="SSF54791">
    <property type="entry name" value="Eukaryotic type KH-domain (KH-domain type I)"/>
    <property type="match status" value="1"/>
</dbReference>
<dbReference type="SUPFAM" id="SSF63748">
    <property type="entry name" value="Tudor/PWWP/MBT"/>
    <property type="match status" value="1"/>
</dbReference>
<feature type="domain" description="Tudor" evidence="10">
    <location>
        <begin position="804"/>
        <end position="862"/>
    </location>
</feature>
<dbReference type="Pfam" id="PF00013">
    <property type="entry name" value="KH_1"/>
    <property type="match status" value="1"/>
</dbReference>
<dbReference type="GO" id="GO:0010468">
    <property type="term" value="P:regulation of gene expression"/>
    <property type="evidence" value="ECO:0007669"/>
    <property type="project" value="UniProtKB-ARBA"/>
</dbReference>
<evidence type="ECO:0000256" key="8">
    <source>
        <dbReference type="SAM" id="SignalP"/>
    </source>
</evidence>
<feature type="compositionally biased region" description="Low complexity" evidence="6">
    <location>
        <begin position="112"/>
        <end position="121"/>
    </location>
</feature>
<dbReference type="InterPro" id="IPR017978">
    <property type="entry name" value="GPCR_3_C"/>
</dbReference>
<feature type="signal peptide" evidence="8">
    <location>
        <begin position="1"/>
        <end position="24"/>
    </location>
</feature>
<evidence type="ECO:0000313" key="11">
    <source>
        <dbReference type="EMBL" id="OXA52956.1"/>
    </source>
</evidence>
<dbReference type="InterPro" id="IPR050621">
    <property type="entry name" value="Tudor_domain_containing"/>
</dbReference>
<feature type="region of interest" description="Disordered" evidence="6">
    <location>
        <begin position="181"/>
        <end position="225"/>
    </location>
</feature>
<dbReference type="CDD" id="cd22395">
    <property type="entry name" value="KH-I_AKAP1"/>
    <property type="match status" value="1"/>
</dbReference>
<keyword evidence="8" id="KW-0732">Signal</keyword>
<dbReference type="InterPro" id="IPR035437">
    <property type="entry name" value="SNase_OB-fold_sf"/>
</dbReference>
<dbReference type="GO" id="GO:0003723">
    <property type="term" value="F:RNA binding"/>
    <property type="evidence" value="ECO:0007669"/>
    <property type="project" value="UniProtKB-UniRule"/>
</dbReference>
<dbReference type="PROSITE" id="PS50084">
    <property type="entry name" value="KH_TYPE_1"/>
    <property type="match status" value="1"/>
</dbReference>
<dbReference type="OrthoDB" id="10069557at2759"/>
<feature type="transmembrane region" description="Helical" evidence="7">
    <location>
        <begin position="338"/>
        <end position="359"/>
    </location>
</feature>
<name>A0A226E8J8_FOLCA</name>
<dbReference type="EMBL" id="LNIX01000006">
    <property type="protein sequence ID" value="OXA52956.1"/>
    <property type="molecule type" value="Genomic_DNA"/>
</dbReference>
<dbReference type="Gene3D" id="2.30.30.140">
    <property type="match status" value="1"/>
</dbReference>
<evidence type="ECO:0000256" key="4">
    <source>
        <dbReference type="ARBA" id="ARBA00023136"/>
    </source>
</evidence>
<dbReference type="CDD" id="cd13953">
    <property type="entry name" value="7tm_classC_mGluR-like"/>
    <property type="match status" value="1"/>
</dbReference>
<evidence type="ECO:0000259" key="10">
    <source>
        <dbReference type="PROSITE" id="PS50304"/>
    </source>
</evidence>
<feature type="compositionally biased region" description="Basic and acidic residues" evidence="6">
    <location>
        <begin position="216"/>
        <end position="225"/>
    </location>
</feature>
<dbReference type="Gene3D" id="2.40.50.90">
    <property type="match status" value="1"/>
</dbReference>
<feature type="transmembrane region" description="Helical" evidence="7">
    <location>
        <begin position="307"/>
        <end position="326"/>
    </location>
</feature>
<feature type="region of interest" description="Disordered" evidence="6">
    <location>
        <begin position="530"/>
        <end position="613"/>
    </location>
</feature>
<gene>
    <name evidence="11" type="ORF">Fcan01_12828</name>
</gene>
<dbReference type="SMART" id="SM00322">
    <property type="entry name" value="KH"/>
    <property type="match status" value="1"/>
</dbReference>
<dbReference type="InterPro" id="IPR047368">
    <property type="entry name" value="KH-I_AKAP1"/>
</dbReference>
<dbReference type="GO" id="GO:0004930">
    <property type="term" value="F:G protein-coupled receptor activity"/>
    <property type="evidence" value="ECO:0007669"/>
    <property type="project" value="InterPro"/>
</dbReference>
<keyword evidence="2 7" id="KW-0812">Transmembrane</keyword>
<dbReference type="InterPro" id="IPR002999">
    <property type="entry name" value="Tudor"/>
</dbReference>
<dbReference type="PANTHER" id="PTHR22948">
    <property type="entry name" value="TUDOR DOMAIN CONTAINING PROTEIN"/>
    <property type="match status" value="1"/>
</dbReference>
<proteinExistence type="predicted"/>
<dbReference type="GO" id="GO:0016301">
    <property type="term" value="F:kinase activity"/>
    <property type="evidence" value="ECO:0007669"/>
    <property type="project" value="UniProtKB-KW"/>
</dbReference>
<evidence type="ECO:0000256" key="1">
    <source>
        <dbReference type="ARBA" id="ARBA00004141"/>
    </source>
</evidence>
<keyword evidence="3 7" id="KW-1133">Transmembrane helix</keyword>
<feature type="transmembrane region" description="Helical" evidence="7">
    <location>
        <begin position="397"/>
        <end position="416"/>
    </location>
</feature>
<feature type="compositionally biased region" description="Polar residues" evidence="6">
    <location>
        <begin position="182"/>
        <end position="195"/>
    </location>
</feature>
<evidence type="ECO:0000256" key="7">
    <source>
        <dbReference type="SAM" id="Phobius"/>
    </source>
</evidence>
<feature type="domain" description="G-protein coupled receptors family 3 profile" evidence="9">
    <location>
        <begin position="279"/>
        <end position="478"/>
    </location>
</feature>
<feature type="transmembrane region" description="Helical" evidence="7">
    <location>
        <begin position="243"/>
        <end position="265"/>
    </location>
</feature>
<reference evidence="11 12" key="1">
    <citation type="submission" date="2015-12" db="EMBL/GenBank/DDBJ databases">
        <title>The genome of Folsomia candida.</title>
        <authorList>
            <person name="Faddeeva A."/>
            <person name="Derks M.F."/>
            <person name="Anvar Y."/>
            <person name="Smit S."/>
            <person name="Van Straalen N."/>
            <person name="Roelofs D."/>
        </authorList>
    </citation>
    <scope>NUCLEOTIDE SEQUENCE [LARGE SCALE GENOMIC DNA]</scope>
    <source>
        <strain evidence="11 12">VU population</strain>
        <tissue evidence="11">Whole body</tissue>
    </source>
</reference>
<evidence type="ECO:0000256" key="3">
    <source>
        <dbReference type="ARBA" id="ARBA00022989"/>
    </source>
</evidence>
<feature type="transmembrane region" description="Helical" evidence="7">
    <location>
        <begin position="277"/>
        <end position="301"/>
    </location>
</feature>
<dbReference type="STRING" id="158441.A0A226E8J8"/>
<evidence type="ECO:0000313" key="12">
    <source>
        <dbReference type="Proteomes" id="UP000198287"/>
    </source>
</evidence>
<feature type="transmembrane region" description="Helical" evidence="7">
    <location>
        <begin position="428"/>
        <end position="450"/>
    </location>
</feature>
<feature type="transmembrane region" description="Helical" evidence="7">
    <location>
        <begin position="456"/>
        <end position="475"/>
    </location>
</feature>
<dbReference type="Pfam" id="PF00567">
    <property type="entry name" value="TUDOR"/>
    <property type="match status" value="1"/>
</dbReference>
<comment type="caution">
    <text evidence="11">The sequence shown here is derived from an EMBL/GenBank/DDBJ whole genome shotgun (WGS) entry which is preliminary data.</text>
</comment>
<keyword evidence="4 7" id="KW-0472">Membrane</keyword>
<protein>
    <submittedName>
        <fullName evidence="11">A-kinase anchor protein 1, mitochondrial</fullName>
    </submittedName>
</protein>
<dbReference type="Gene3D" id="3.30.1370.10">
    <property type="entry name" value="K Homology domain, type 1"/>
    <property type="match status" value="1"/>
</dbReference>
<evidence type="ECO:0000256" key="5">
    <source>
        <dbReference type="PROSITE-ProRule" id="PRU00117"/>
    </source>
</evidence>
<organism evidence="11 12">
    <name type="scientific">Folsomia candida</name>
    <name type="common">Springtail</name>
    <dbReference type="NCBI Taxonomy" id="158441"/>
    <lineage>
        <taxon>Eukaryota</taxon>
        <taxon>Metazoa</taxon>
        <taxon>Ecdysozoa</taxon>
        <taxon>Arthropoda</taxon>
        <taxon>Hexapoda</taxon>
        <taxon>Collembola</taxon>
        <taxon>Entomobryomorpha</taxon>
        <taxon>Isotomoidea</taxon>
        <taxon>Isotomidae</taxon>
        <taxon>Proisotominae</taxon>
        <taxon>Folsomia</taxon>
    </lineage>
</organism>
<dbReference type="PROSITE" id="PS50304">
    <property type="entry name" value="TUDOR"/>
    <property type="match status" value="1"/>
</dbReference>
<keyword evidence="12" id="KW-1185">Reference proteome</keyword>
<dbReference type="Pfam" id="PF00003">
    <property type="entry name" value="7tm_3"/>
    <property type="match status" value="1"/>
</dbReference>
<keyword evidence="5" id="KW-0694">RNA-binding</keyword>